<dbReference type="Pfam" id="PF08240">
    <property type="entry name" value="ADH_N"/>
    <property type="match status" value="1"/>
</dbReference>
<dbReference type="InterPro" id="IPR013149">
    <property type="entry name" value="ADH-like_C"/>
</dbReference>
<dbReference type="Proteomes" id="UP000030671">
    <property type="component" value="Unassembled WGS sequence"/>
</dbReference>
<name>W4KHD9_HETIT</name>
<dbReference type="InterPro" id="IPR036291">
    <property type="entry name" value="NAD(P)-bd_dom_sf"/>
</dbReference>
<sequence>MSQQTVFRLKEALGPSGYVKLRESVPSPKAHEVLVRIHAASLNFRDYAVSKGLYPFPIKADVVPGSDMAGEVVSVGEGVAGFKVGDRVSANFDPTHFFGPQPNWKGGLGAPIDGVLQEYRAFDEHGLLHIPKHLTWEEAACIPCAGVTAWNALYGGIPLIAGQTVLLQGTGGVSMFGLILAHAAGAKTIITSSSDEKLEIAKKLGATHTINYKKQPNWDEVALELTDGEGVHHIFDNVGAREIERCFNCVAAGGTISSIGFLGGQPTTSPNVPGLALAKGAILRGINVGSKQLHSDLLRFVATKQLRPYIDKVFPLDQFPEAVEYLSRGEHIGKIVIRVSSP</sequence>
<dbReference type="GO" id="GO:0016491">
    <property type="term" value="F:oxidoreductase activity"/>
    <property type="evidence" value="ECO:0007669"/>
    <property type="project" value="InterPro"/>
</dbReference>
<dbReference type="InterPro" id="IPR052711">
    <property type="entry name" value="Zinc_ADH-like"/>
</dbReference>
<dbReference type="HOGENOM" id="CLU_026673_3_4_1"/>
<dbReference type="InParanoid" id="W4KHD9"/>
<dbReference type="Gene3D" id="3.90.180.10">
    <property type="entry name" value="Medium-chain alcohol dehydrogenases, catalytic domain"/>
    <property type="match status" value="1"/>
</dbReference>
<dbReference type="SMART" id="SM00829">
    <property type="entry name" value="PKS_ER"/>
    <property type="match status" value="1"/>
</dbReference>
<organism evidence="2 3">
    <name type="scientific">Heterobasidion irregulare (strain TC 32-1)</name>
    <dbReference type="NCBI Taxonomy" id="747525"/>
    <lineage>
        <taxon>Eukaryota</taxon>
        <taxon>Fungi</taxon>
        <taxon>Dikarya</taxon>
        <taxon>Basidiomycota</taxon>
        <taxon>Agaricomycotina</taxon>
        <taxon>Agaricomycetes</taxon>
        <taxon>Russulales</taxon>
        <taxon>Bondarzewiaceae</taxon>
        <taxon>Heterobasidion</taxon>
        <taxon>Heterobasidion annosum species complex</taxon>
    </lineage>
</organism>
<reference evidence="2 3" key="1">
    <citation type="journal article" date="2012" name="New Phytol.">
        <title>Insight into trade-off between wood decay and parasitism from the genome of a fungal forest pathogen.</title>
        <authorList>
            <person name="Olson A."/>
            <person name="Aerts A."/>
            <person name="Asiegbu F."/>
            <person name="Belbahri L."/>
            <person name="Bouzid O."/>
            <person name="Broberg A."/>
            <person name="Canback B."/>
            <person name="Coutinho P.M."/>
            <person name="Cullen D."/>
            <person name="Dalman K."/>
            <person name="Deflorio G."/>
            <person name="van Diepen L.T."/>
            <person name="Dunand C."/>
            <person name="Duplessis S."/>
            <person name="Durling M."/>
            <person name="Gonthier P."/>
            <person name="Grimwood J."/>
            <person name="Fossdal C.G."/>
            <person name="Hansson D."/>
            <person name="Henrissat B."/>
            <person name="Hietala A."/>
            <person name="Himmelstrand K."/>
            <person name="Hoffmeister D."/>
            <person name="Hogberg N."/>
            <person name="James T.Y."/>
            <person name="Karlsson M."/>
            <person name="Kohler A."/>
            <person name="Kues U."/>
            <person name="Lee Y.H."/>
            <person name="Lin Y.C."/>
            <person name="Lind M."/>
            <person name="Lindquist E."/>
            <person name="Lombard V."/>
            <person name="Lucas S."/>
            <person name="Lunden K."/>
            <person name="Morin E."/>
            <person name="Murat C."/>
            <person name="Park J."/>
            <person name="Raffaello T."/>
            <person name="Rouze P."/>
            <person name="Salamov A."/>
            <person name="Schmutz J."/>
            <person name="Solheim H."/>
            <person name="Stahlberg J."/>
            <person name="Velez H."/>
            <person name="de Vries R.P."/>
            <person name="Wiebenga A."/>
            <person name="Woodward S."/>
            <person name="Yakovlev I."/>
            <person name="Garbelotto M."/>
            <person name="Martin F."/>
            <person name="Grigoriev I.V."/>
            <person name="Stenlid J."/>
        </authorList>
    </citation>
    <scope>NUCLEOTIDE SEQUENCE [LARGE SCALE GENOMIC DNA]</scope>
    <source>
        <strain evidence="2 3">TC 32-1</strain>
    </source>
</reference>
<dbReference type="InterPro" id="IPR011032">
    <property type="entry name" value="GroES-like_sf"/>
</dbReference>
<feature type="domain" description="Enoyl reductase (ER)" evidence="1">
    <location>
        <begin position="8"/>
        <end position="337"/>
    </location>
</feature>
<dbReference type="KEGG" id="hir:HETIRDRAFT_32896"/>
<dbReference type="SUPFAM" id="SSF50129">
    <property type="entry name" value="GroES-like"/>
    <property type="match status" value="1"/>
</dbReference>
<accession>W4KHD9</accession>
<dbReference type="OrthoDB" id="9930022at2759"/>
<dbReference type="Pfam" id="PF00107">
    <property type="entry name" value="ADH_zinc_N"/>
    <property type="match status" value="1"/>
</dbReference>
<dbReference type="PANTHER" id="PTHR45033">
    <property type="match status" value="1"/>
</dbReference>
<dbReference type="EMBL" id="KI925455">
    <property type="protein sequence ID" value="ETW85134.1"/>
    <property type="molecule type" value="Genomic_DNA"/>
</dbReference>
<dbReference type="eggNOG" id="KOG1198">
    <property type="taxonomic scope" value="Eukaryota"/>
</dbReference>
<evidence type="ECO:0000313" key="3">
    <source>
        <dbReference type="Proteomes" id="UP000030671"/>
    </source>
</evidence>
<dbReference type="CDD" id="cd08276">
    <property type="entry name" value="MDR7"/>
    <property type="match status" value="1"/>
</dbReference>
<keyword evidence="3" id="KW-1185">Reference proteome</keyword>
<evidence type="ECO:0000313" key="2">
    <source>
        <dbReference type="EMBL" id="ETW85134.1"/>
    </source>
</evidence>
<dbReference type="AlphaFoldDB" id="W4KHD9"/>
<protein>
    <submittedName>
        <fullName evidence="2">Quinone oxidoreductase 10</fullName>
    </submittedName>
</protein>
<evidence type="ECO:0000259" key="1">
    <source>
        <dbReference type="SMART" id="SM00829"/>
    </source>
</evidence>
<dbReference type="PANTHER" id="PTHR45033:SF1">
    <property type="entry name" value="OXIDOREDUCTASE (EUROFUNG)"/>
    <property type="match status" value="1"/>
</dbReference>
<dbReference type="InterPro" id="IPR013154">
    <property type="entry name" value="ADH-like_N"/>
</dbReference>
<dbReference type="Gene3D" id="3.40.50.720">
    <property type="entry name" value="NAD(P)-binding Rossmann-like Domain"/>
    <property type="match status" value="1"/>
</dbReference>
<dbReference type="SUPFAM" id="SSF51735">
    <property type="entry name" value="NAD(P)-binding Rossmann-fold domains"/>
    <property type="match status" value="1"/>
</dbReference>
<dbReference type="GeneID" id="20671460"/>
<proteinExistence type="predicted"/>
<dbReference type="RefSeq" id="XP_009541750.1">
    <property type="nucleotide sequence ID" value="XM_009543455.1"/>
</dbReference>
<dbReference type="InterPro" id="IPR020843">
    <property type="entry name" value="ER"/>
</dbReference>
<gene>
    <name evidence="2" type="primary">qor10</name>
    <name evidence="2" type="ORF">HETIRDRAFT_32896</name>
</gene>